<keyword evidence="3" id="KW-0233">DNA recombination</keyword>
<protein>
    <submittedName>
        <fullName evidence="4">Site-specific integrase</fullName>
    </submittedName>
</protein>
<accession>A0A858RHG4</accession>
<dbReference type="InterPro" id="IPR013762">
    <property type="entry name" value="Integrase-like_cat_sf"/>
</dbReference>
<comment type="similarity">
    <text evidence="1">Belongs to the 'phage' integrase family.</text>
</comment>
<dbReference type="Gene3D" id="1.10.443.10">
    <property type="entry name" value="Intergrase catalytic core"/>
    <property type="match status" value="1"/>
</dbReference>
<dbReference type="CDD" id="cd00397">
    <property type="entry name" value="DNA_BRE_C"/>
    <property type="match status" value="1"/>
</dbReference>
<dbReference type="Proteomes" id="UP000501812">
    <property type="component" value="Chromosome"/>
</dbReference>
<dbReference type="GO" id="GO:0015074">
    <property type="term" value="P:DNA integration"/>
    <property type="evidence" value="ECO:0007669"/>
    <property type="project" value="InterPro"/>
</dbReference>
<dbReference type="GO" id="GO:0006310">
    <property type="term" value="P:DNA recombination"/>
    <property type="evidence" value="ECO:0007669"/>
    <property type="project" value="UniProtKB-KW"/>
</dbReference>
<evidence type="ECO:0000256" key="1">
    <source>
        <dbReference type="ARBA" id="ARBA00008857"/>
    </source>
</evidence>
<keyword evidence="5" id="KW-1185">Reference proteome</keyword>
<keyword evidence="2" id="KW-0238">DNA-binding</keyword>
<name>A0A858RHG4_9BACT</name>
<reference evidence="4 5" key="1">
    <citation type="submission" date="2020-04" db="EMBL/GenBank/DDBJ databases">
        <title>Luteolibacter sp. G-1-1-1 isolated from soil.</title>
        <authorList>
            <person name="Dahal R.H."/>
        </authorList>
    </citation>
    <scope>NUCLEOTIDE SEQUENCE [LARGE SCALE GENOMIC DNA]</scope>
    <source>
        <strain evidence="4 5">G-1-1-1</strain>
    </source>
</reference>
<dbReference type="PANTHER" id="PTHR30349:SF41">
    <property type="entry name" value="INTEGRASE_RECOMBINASE PROTEIN MJ0367-RELATED"/>
    <property type="match status" value="1"/>
</dbReference>
<dbReference type="KEGG" id="luo:HHL09_09195"/>
<dbReference type="GO" id="GO:0003677">
    <property type="term" value="F:DNA binding"/>
    <property type="evidence" value="ECO:0007669"/>
    <property type="project" value="UniProtKB-KW"/>
</dbReference>
<proteinExistence type="inferred from homology"/>
<dbReference type="PANTHER" id="PTHR30349">
    <property type="entry name" value="PHAGE INTEGRASE-RELATED"/>
    <property type="match status" value="1"/>
</dbReference>
<dbReference type="InterPro" id="IPR010998">
    <property type="entry name" value="Integrase_recombinase_N"/>
</dbReference>
<dbReference type="SUPFAM" id="SSF56349">
    <property type="entry name" value="DNA breaking-rejoining enzymes"/>
    <property type="match status" value="1"/>
</dbReference>
<dbReference type="RefSeq" id="WP_169454261.1">
    <property type="nucleotide sequence ID" value="NZ_CP051774.1"/>
</dbReference>
<evidence type="ECO:0000313" key="5">
    <source>
        <dbReference type="Proteomes" id="UP000501812"/>
    </source>
</evidence>
<gene>
    <name evidence="4" type="ORF">HHL09_09195</name>
</gene>
<dbReference type="InterPro" id="IPR050090">
    <property type="entry name" value="Tyrosine_recombinase_XerCD"/>
</dbReference>
<dbReference type="Gene3D" id="1.10.150.130">
    <property type="match status" value="1"/>
</dbReference>
<sequence>MARRARLLPKFDHGRQQWVLNVPPGLSDTGARQRVYFPRGAEQDAVAYADQLKQANENLKELAKHVRPELMRAAVKWEPVVIELGFRDLDHFCATKVAELEKASAAPTLASLLDAFQADHSKNWSSQYLGKRWKPFRSRLDEIEDLRISQMDQAFWRDWLKKWKETSKPGPTTYNQQLGGIRSIFELAAAKRVHPINPLDDLPGAKERKGEVPVSTPEEVQRLLDVAWKHDREMVPYFVTCYFAGLRPDSEAKRVHFEHFDWNEGHLKVGITKTDGNPNRYVQIEDTLKAWMRPWLKKKGSIIPDNFAKRRRRLIYGFYTTPNATFGDETKWKALVPWGHDITRHSYGSYWEAAHRGKPGCKETLAANMGHVDFKTFDRYYKNARSRAEGKAYWEIQPPEQKENVIAIA</sequence>
<dbReference type="EMBL" id="CP051774">
    <property type="protein sequence ID" value="QJE95948.1"/>
    <property type="molecule type" value="Genomic_DNA"/>
</dbReference>
<dbReference type="InterPro" id="IPR011010">
    <property type="entry name" value="DNA_brk_join_enz"/>
</dbReference>
<organism evidence="4 5">
    <name type="scientific">Luteolibacter luteus</name>
    <dbReference type="NCBI Taxonomy" id="2728835"/>
    <lineage>
        <taxon>Bacteria</taxon>
        <taxon>Pseudomonadati</taxon>
        <taxon>Verrucomicrobiota</taxon>
        <taxon>Verrucomicrobiia</taxon>
        <taxon>Verrucomicrobiales</taxon>
        <taxon>Verrucomicrobiaceae</taxon>
        <taxon>Luteolibacter</taxon>
    </lineage>
</organism>
<evidence type="ECO:0000313" key="4">
    <source>
        <dbReference type="EMBL" id="QJE95948.1"/>
    </source>
</evidence>
<evidence type="ECO:0000256" key="3">
    <source>
        <dbReference type="ARBA" id="ARBA00023172"/>
    </source>
</evidence>
<evidence type="ECO:0000256" key="2">
    <source>
        <dbReference type="ARBA" id="ARBA00023125"/>
    </source>
</evidence>
<dbReference type="AlphaFoldDB" id="A0A858RHG4"/>